<protein>
    <submittedName>
        <fullName evidence="2">Unannotated protein</fullName>
    </submittedName>
</protein>
<dbReference type="EMBL" id="CAEZWM010000215">
    <property type="protein sequence ID" value="CAB4669709.1"/>
    <property type="molecule type" value="Genomic_DNA"/>
</dbReference>
<keyword evidence="1" id="KW-0812">Transmembrane</keyword>
<dbReference type="AlphaFoldDB" id="A0A6J6M8X9"/>
<dbReference type="PANTHER" id="PTHR35007:SF4">
    <property type="entry name" value="CONSERVED TRANSMEMBRANE PROTEIN-RELATED"/>
    <property type="match status" value="1"/>
</dbReference>
<sequence>MVAPFALAGAVFLAHSARIGAARRRGNSLRVSETRSPNQLEVLLNDAIDQSELRISGQQLLGGWGIAAALAFFTAPLLGVATAATICAGIFLALPAWVIKTRRSAAKARRRGVPALTDSIIFGVRGGSSLSAVIDVAIAPGPLGRDLDRLRLMRVSGMSAVESLRTWWSASNDPDVRALVAGLAIALNLGGPAVDGLEGLSAALRARDAVRNEALSLATQSRLSALVVAAAPLLFLVIGGAANPGSLAQLVGSWAGRACLLGGLALDALGAFWMSRIVNTVA</sequence>
<feature type="transmembrane region" description="Helical" evidence="1">
    <location>
        <begin position="254"/>
        <end position="274"/>
    </location>
</feature>
<keyword evidence="1" id="KW-0472">Membrane</keyword>
<keyword evidence="1" id="KW-1133">Transmembrane helix</keyword>
<proteinExistence type="predicted"/>
<evidence type="ECO:0000256" key="1">
    <source>
        <dbReference type="SAM" id="Phobius"/>
    </source>
</evidence>
<feature type="transmembrane region" description="Helical" evidence="1">
    <location>
        <begin position="223"/>
        <end position="242"/>
    </location>
</feature>
<accession>A0A6J6M8X9</accession>
<evidence type="ECO:0000313" key="2">
    <source>
        <dbReference type="EMBL" id="CAB4669709.1"/>
    </source>
</evidence>
<name>A0A6J6M8X9_9ZZZZ</name>
<dbReference type="PANTHER" id="PTHR35007">
    <property type="entry name" value="INTEGRAL MEMBRANE PROTEIN-RELATED"/>
    <property type="match status" value="1"/>
</dbReference>
<organism evidence="2">
    <name type="scientific">freshwater metagenome</name>
    <dbReference type="NCBI Taxonomy" id="449393"/>
    <lineage>
        <taxon>unclassified sequences</taxon>
        <taxon>metagenomes</taxon>
        <taxon>ecological metagenomes</taxon>
    </lineage>
</organism>
<reference evidence="2" key="1">
    <citation type="submission" date="2020-05" db="EMBL/GenBank/DDBJ databases">
        <authorList>
            <person name="Chiriac C."/>
            <person name="Salcher M."/>
            <person name="Ghai R."/>
            <person name="Kavagutti S V."/>
        </authorList>
    </citation>
    <scope>NUCLEOTIDE SEQUENCE</scope>
</reference>
<feature type="transmembrane region" description="Helical" evidence="1">
    <location>
        <begin position="66"/>
        <end position="99"/>
    </location>
</feature>
<dbReference type="GO" id="GO:0005886">
    <property type="term" value="C:plasma membrane"/>
    <property type="evidence" value="ECO:0007669"/>
    <property type="project" value="UniProtKB-SubCell"/>
</dbReference>
<gene>
    <name evidence="2" type="ORF">UFOPK2242_01390</name>
</gene>